<dbReference type="Proteomes" id="UP001428817">
    <property type="component" value="Unassembled WGS sequence"/>
</dbReference>
<protein>
    <submittedName>
        <fullName evidence="1">Uncharacterized protein</fullName>
    </submittedName>
</protein>
<comment type="caution">
    <text evidence="1">The sequence shown here is derived from an EMBL/GenBank/DDBJ whole genome shotgun (WGS) entry which is preliminary data.</text>
</comment>
<accession>A0ABP9R4I0</accession>
<evidence type="ECO:0000313" key="1">
    <source>
        <dbReference type="EMBL" id="GAA5171322.1"/>
    </source>
</evidence>
<dbReference type="EMBL" id="BAABJP010000047">
    <property type="protein sequence ID" value="GAA5171322.1"/>
    <property type="molecule type" value="Genomic_DNA"/>
</dbReference>
<sequence length="104" mass="10940">MYAVVRRYRTDSVADLFGRVTPELADSIPDQVGALLYAAVDIGDGDAMTVMLFPDESTALAAGAVAAGMEKRMGSAMRLEVGEVNRGPVVVGRARVGVLEPTKV</sequence>
<reference evidence="2" key="1">
    <citation type="journal article" date="2019" name="Int. J. Syst. Evol. Microbiol.">
        <title>The Global Catalogue of Microorganisms (GCM) 10K type strain sequencing project: providing services to taxonomists for standard genome sequencing and annotation.</title>
        <authorList>
            <consortium name="The Broad Institute Genomics Platform"/>
            <consortium name="The Broad Institute Genome Sequencing Center for Infectious Disease"/>
            <person name="Wu L."/>
            <person name="Ma J."/>
        </authorList>
    </citation>
    <scope>NUCLEOTIDE SEQUENCE [LARGE SCALE GENOMIC DNA]</scope>
    <source>
        <strain evidence="2">JCM 18303</strain>
    </source>
</reference>
<keyword evidence="2" id="KW-1185">Reference proteome</keyword>
<name>A0ABP9R4I0_9PSEU</name>
<gene>
    <name evidence="1" type="ORF">GCM10023321_69730</name>
</gene>
<proteinExistence type="predicted"/>
<evidence type="ECO:0000313" key="2">
    <source>
        <dbReference type="Proteomes" id="UP001428817"/>
    </source>
</evidence>
<organism evidence="1 2">
    <name type="scientific">Pseudonocardia eucalypti</name>
    <dbReference type="NCBI Taxonomy" id="648755"/>
    <lineage>
        <taxon>Bacteria</taxon>
        <taxon>Bacillati</taxon>
        <taxon>Actinomycetota</taxon>
        <taxon>Actinomycetes</taxon>
        <taxon>Pseudonocardiales</taxon>
        <taxon>Pseudonocardiaceae</taxon>
        <taxon>Pseudonocardia</taxon>
    </lineage>
</organism>